<feature type="region of interest" description="Disordered" evidence="1">
    <location>
        <begin position="178"/>
        <end position="216"/>
    </location>
</feature>
<sequence length="216" mass="22213">MACVTRSVISANGGAFPCHRRWGLHRAKGNVRLFTVAGGGGGTEDSDCNADECAPEKEVGKVSMEWLAGEKTKVVGTFPPLKKSWTGYVEKDTAGQTNIYSIEPSVYVAESSISSGTAGTSSDGADNIAAVVAGLALISIAAASSILIQVGKNSPPVTTTKYSGPPLSYYVNKFKPAAAPEAPPAPAVEAESSPAEQEVPTVEEAPQPQTPDVSSS</sequence>
<proteinExistence type="predicted"/>
<name>A0A7I8KHD3_SPIIN</name>
<accession>A0A7I8KHD3</accession>
<protein>
    <submittedName>
        <fullName evidence="2">Uncharacterized protein</fullName>
    </submittedName>
</protein>
<reference evidence="2" key="1">
    <citation type="submission" date="2020-02" db="EMBL/GenBank/DDBJ databases">
        <authorList>
            <person name="Scholz U."/>
            <person name="Mascher M."/>
            <person name="Fiebig A."/>
        </authorList>
    </citation>
    <scope>NUCLEOTIDE SEQUENCE</scope>
</reference>
<evidence type="ECO:0000256" key="1">
    <source>
        <dbReference type="SAM" id="MobiDB-lite"/>
    </source>
</evidence>
<dbReference type="PANTHER" id="PTHR35753:SF2">
    <property type="entry name" value="PROTEIN MAINTENANCE OF PSII UNDER HIGH LIGHT 1"/>
    <property type="match status" value="1"/>
</dbReference>
<dbReference type="InterPro" id="IPR038936">
    <property type="entry name" value="MPH1"/>
</dbReference>
<gene>
    <name evidence="2" type="ORF">SI8410_05007141</name>
</gene>
<dbReference type="EMBL" id="LR746268">
    <property type="protein sequence ID" value="CAA7396478.1"/>
    <property type="molecule type" value="Genomic_DNA"/>
</dbReference>
<keyword evidence="3" id="KW-1185">Reference proteome</keyword>
<dbReference type="AlphaFoldDB" id="A0A7I8KHD3"/>
<dbReference type="Proteomes" id="UP000663760">
    <property type="component" value="Chromosome 5"/>
</dbReference>
<dbReference type="GO" id="GO:0009535">
    <property type="term" value="C:chloroplast thylakoid membrane"/>
    <property type="evidence" value="ECO:0007669"/>
    <property type="project" value="InterPro"/>
</dbReference>
<evidence type="ECO:0000313" key="2">
    <source>
        <dbReference type="EMBL" id="CAA7396478.1"/>
    </source>
</evidence>
<dbReference type="PANTHER" id="PTHR35753">
    <property type="entry name" value="PROTEIN MAINTENANCE OF PSII UNDER HIGH LIGHT 1"/>
    <property type="match status" value="1"/>
</dbReference>
<evidence type="ECO:0000313" key="3">
    <source>
        <dbReference type="Proteomes" id="UP000663760"/>
    </source>
</evidence>
<organism evidence="2 3">
    <name type="scientific">Spirodela intermedia</name>
    <name type="common">Intermediate duckweed</name>
    <dbReference type="NCBI Taxonomy" id="51605"/>
    <lineage>
        <taxon>Eukaryota</taxon>
        <taxon>Viridiplantae</taxon>
        <taxon>Streptophyta</taxon>
        <taxon>Embryophyta</taxon>
        <taxon>Tracheophyta</taxon>
        <taxon>Spermatophyta</taxon>
        <taxon>Magnoliopsida</taxon>
        <taxon>Liliopsida</taxon>
        <taxon>Araceae</taxon>
        <taxon>Lemnoideae</taxon>
        <taxon>Spirodela</taxon>
    </lineage>
</organism>
<feature type="compositionally biased region" description="Low complexity" evidence="1">
    <location>
        <begin position="187"/>
        <end position="200"/>
    </location>
</feature>
<dbReference type="GO" id="GO:0061635">
    <property type="term" value="P:regulation of protein complex stability"/>
    <property type="evidence" value="ECO:0007669"/>
    <property type="project" value="InterPro"/>
</dbReference>
<dbReference type="OrthoDB" id="1931594at2759"/>